<sequence>MKKKYTKQESKLIQKSITSYFEQIEKSANVENKYPQDENFDDRKVYTNILQKIVLEKRSTAIRTVLKIAASVILVSSITLSVYYFNKQQWSINSKSLLVEQSAPRGKVIQVVLMDGTTVMLNSGSKLSYPKVFKHDVRHVSLEGEAYFKVAHDTKRPFIIQTDKINTQVLGTSFNISAYPENEDILVTVLTGKVGVYQQDESLKDQTCFITRNQQVVYKKDKGILSKTEHTVDASALIAWVNGRMIYNNRLLAEVILDIERHYDVHVLMTDKLKSCRITVDFEGDSLEKILKVLTKLVDGKLQYRNGVYQLSGKGC</sequence>
<dbReference type="PANTHER" id="PTHR30273:SF2">
    <property type="entry name" value="PROTEIN FECR"/>
    <property type="match status" value="1"/>
</dbReference>
<feature type="transmembrane region" description="Helical" evidence="1">
    <location>
        <begin position="65"/>
        <end position="85"/>
    </location>
</feature>
<dbReference type="AlphaFoldDB" id="R9GRH6"/>
<dbReference type="STRING" id="1150600.ADIARSV_2562"/>
<dbReference type="Pfam" id="PF04773">
    <property type="entry name" value="FecR"/>
    <property type="match status" value="1"/>
</dbReference>
<evidence type="ECO:0000259" key="3">
    <source>
        <dbReference type="Pfam" id="PF16344"/>
    </source>
</evidence>
<name>R9GRH6_9SPHI</name>
<evidence type="ECO:0000313" key="5">
    <source>
        <dbReference type="Proteomes" id="UP000014174"/>
    </source>
</evidence>
<keyword evidence="5" id="KW-1185">Reference proteome</keyword>
<dbReference type="Gene3D" id="3.55.50.30">
    <property type="match status" value="1"/>
</dbReference>
<protein>
    <submittedName>
        <fullName evidence="4">Putative anti-sigma factor</fullName>
    </submittedName>
</protein>
<dbReference type="Gene3D" id="2.60.120.1440">
    <property type="match status" value="1"/>
</dbReference>
<accession>R9GRH6</accession>
<comment type="caution">
    <text evidence="4">The sequence shown here is derived from an EMBL/GenBank/DDBJ whole genome shotgun (WGS) entry which is preliminary data.</text>
</comment>
<dbReference type="EMBL" id="AQPN01000090">
    <property type="protein sequence ID" value="EOR94321.1"/>
    <property type="molecule type" value="Genomic_DNA"/>
</dbReference>
<dbReference type="PANTHER" id="PTHR30273">
    <property type="entry name" value="PERIPLASMIC SIGNAL SENSOR AND SIGMA FACTOR ACTIVATOR FECR-RELATED"/>
    <property type="match status" value="1"/>
</dbReference>
<dbReference type="InterPro" id="IPR006860">
    <property type="entry name" value="FecR"/>
</dbReference>
<dbReference type="GO" id="GO:0016989">
    <property type="term" value="F:sigma factor antagonist activity"/>
    <property type="evidence" value="ECO:0007669"/>
    <property type="project" value="TreeGrafter"/>
</dbReference>
<dbReference type="eggNOG" id="COG3712">
    <property type="taxonomic scope" value="Bacteria"/>
</dbReference>
<dbReference type="OrthoDB" id="1119382at2"/>
<dbReference type="Pfam" id="PF16344">
    <property type="entry name" value="FecR_C"/>
    <property type="match status" value="1"/>
</dbReference>
<feature type="domain" description="FecR protein" evidence="2">
    <location>
        <begin position="105"/>
        <end position="194"/>
    </location>
</feature>
<organism evidence="4 5">
    <name type="scientific">Arcticibacter svalbardensis MN12-7</name>
    <dbReference type="NCBI Taxonomy" id="1150600"/>
    <lineage>
        <taxon>Bacteria</taxon>
        <taxon>Pseudomonadati</taxon>
        <taxon>Bacteroidota</taxon>
        <taxon>Sphingobacteriia</taxon>
        <taxon>Sphingobacteriales</taxon>
        <taxon>Sphingobacteriaceae</taxon>
        <taxon>Arcticibacter</taxon>
    </lineage>
</organism>
<dbReference type="Proteomes" id="UP000014174">
    <property type="component" value="Unassembled WGS sequence"/>
</dbReference>
<evidence type="ECO:0000259" key="2">
    <source>
        <dbReference type="Pfam" id="PF04773"/>
    </source>
</evidence>
<evidence type="ECO:0000256" key="1">
    <source>
        <dbReference type="SAM" id="Phobius"/>
    </source>
</evidence>
<dbReference type="FunFam" id="2.60.120.1440:FF:000001">
    <property type="entry name" value="Putative anti-sigma factor"/>
    <property type="match status" value="1"/>
</dbReference>
<proteinExistence type="predicted"/>
<dbReference type="RefSeq" id="WP_016195793.1">
    <property type="nucleotide sequence ID" value="NZ_AQPN01000090.1"/>
</dbReference>
<dbReference type="InterPro" id="IPR012373">
    <property type="entry name" value="Ferrdict_sens_TM"/>
</dbReference>
<evidence type="ECO:0000313" key="4">
    <source>
        <dbReference type="EMBL" id="EOR94321.1"/>
    </source>
</evidence>
<dbReference type="InterPro" id="IPR032508">
    <property type="entry name" value="FecR_C"/>
</dbReference>
<keyword evidence="1" id="KW-0812">Transmembrane</keyword>
<reference evidence="4 5" key="1">
    <citation type="journal article" date="2013" name="Genome Announc.">
        <title>Draft Genome Sequence of Arcticibacter svalbardensis Strain MN12-7T, a Member of the Family Sphingobacteriaceae Isolated from an Arctic Soil Sample.</title>
        <authorList>
            <person name="Shivaji S."/>
            <person name="Ara S."/>
            <person name="Prasad S."/>
            <person name="Manasa B.P."/>
            <person name="Begum Z."/>
            <person name="Singh A."/>
            <person name="Kumar Pinnaka A."/>
        </authorList>
    </citation>
    <scope>NUCLEOTIDE SEQUENCE [LARGE SCALE GENOMIC DNA]</scope>
    <source>
        <strain evidence="4 5">MN12-7</strain>
    </source>
</reference>
<feature type="domain" description="Protein FecR C-terminal" evidence="3">
    <location>
        <begin position="245"/>
        <end position="304"/>
    </location>
</feature>
<gene>
    <name evidence="4" type="ORF">ADIARSV_2562</name>
</gene>
<keyword evidence="1" id="KW-0472">Membrane</keyword>
<keyword evidence="1" id="KW-1133">Transmembrane helix</keyword>